<dbReference type="InterPro" id="IPR011050">
    <property type="entry name" value="Pectin_lyase_fold/virulence"/>
</dbReference>
<dbReference type="InterPro" id="IPR039279">
    <property type="entry name" value="QRT3-like"/>
</dbReference>
<feature type="compositionally biased region" description="Pro residues" evidence="1">
    <location>
        <begin position="1192"/>
        <end position="1209"/>
    </location>
</feature>
<protein>
    <recommendedName>
        <fullName evidence="2">Rhamnogalacturonase A/B/Epimerase-like pectate lyase domain-containing protein</fullName>
    </recommendedName>
</protein>
<dbReference type="EMBL" id="JAZHXI010000011">
    <property type="protein sequence ID" value="KAL2066292.1"/>
    <property type="molecule type" value="Genomic_DNA"/>
</dbReference>
<feature type="compositionally biased region" description="Low complexity" evidence="1">
    <location>
        <begin position="1281"/>
        <end position="1305"/>
    </location>
</feature>
<dbReference type="PANTHER" id="PTHR33928:SF2">
    <property type="entry name" value="PECTATE LYASE SUPERFAMILY PROTEIN DOMAIN-CONTAINING PROTEIN-RELATED"/>
    <property type="match status" value="1"/>
</dbReference>
<evidence type="ECO:0000259" key="2">
    <source>
        <dbReference type="Pfam" id="PF12708"/>
    </source>
</evidence>
<dbReference type="InterPro" id="IPR024535">
    <property type="entry name" value="RHGA/B-epi-like_pectate_lyase"/>
</dbReference>
<organism evidence="3 4">
    <name type="scientific">Oculimacula yallundae</name>
    <dbReference type="NCBI Taxonomy" id="86028"/>
    <lineage>
        <taxon>Eukaryota</taxon>
        <taxon>Fungi</taxon>
        <taxon>Dikarya</taxon>
        <taxon>Ascomycota</taxon>
        <taxon>Pezizomycotina</taxon>
        <taxon>Leotiomycetes</taxon>
        <taxon>Helotiales</taxon>
        <taxon>Ploettnerulaceae</taxon>
        <taxon>Oculimacula</taxon>
    </lineage>
</organism>
<evidence type="ECO:0000313" key="3">
    <source>
        <dbReference type="EMBL" id="KAL2066292.1"/>
    </source>
</evidence>
<feature type="region of interest" description="Disordered" evidence="1">
    <location>
        <begin position="1277"/>
        <end position="1312"/>
    </location>
</feature>
<dbReference type="Proteomes" id="UP001595075">
    <property type="component" value="Unassembled WGS sequence"/>
</dbReference>
<dbReference type="InterPro" id="IPR012334">
    <property type="entry name" value="Pectin_lyas_fold"/>
</dbReference>
<dbReference type="SUPFAM" id="SSF51126">
    <property type="entry name" value="Pectin lyase-like"/>
    <property type="match status" value="2"/>
</dbReference>
<comment type="caution">
    <text evidence="3">The sequence shown here is derived from an EMBL/GenBank/DDBJ whole genome shotgun (WGS) entry which is preliminary data.</text>
</comment>
<dbReference type="CDD" id="cd23668">
    <property type="entry name" value="GH55_beta13glucanase-like"/>
    <property type="match status" value="1"/>
</dbReference>
<feature type="domain" description="Rhamnogalacturonase A/B/Epimerase-like pectate lyase" evidence="2">
    <location>
        <begin position="334"/>
        <end position="562"/>
    </location>
</feature>
<accession>A0ABR4C8N5</accession>
<proteinExistence type="predicted"/>
<gene>
    <name evidence="3" type="ORF">VTL71DRAFT_2363</name>
</gene>
<keyword evidence="4" id="KW-1185">Reference proteome</keyword>
<dbReference type="Pfam" id="PF12708">
    <property type="entry name" value="Pect-lyase_RHGA_epim"/>
    <property type="match status" value="2"/>
</dbReference>
<feature type="domain" description="Rhamnogalacturonase A/B/Epimerase-like pectate lyase" evidence="2">
    <location>
        <begin position="695"/>
        <end position="754"/>
    </location>
</feature>
<name>A0ABR4C8N5_9HELO</name>
<dbReference type="PANTHER" id="PTHR33928">
    <property type="entry name" value="POLYGALACTURONASE QRT3"/>
    <property type="match status" value="1"/>
</dbReference>
<sequence length="1438" mass="154599">MSCAPANQPTTKSEQNWQGISHGLLREILGGLARGEGHDLSLRNSIILFRFIPDNNGPDDVVASVTISEDLDTSDEQTEFPIHPLRMRADGHKTAKVTRPLVTRAELQSQILAGKARQVVVHTNLSTSITGMKAQQMHTREYAFRADQEQAVGNATLNDDLQGQFDAKSTKFPSNNVHYVLHTLLPTDSIESKAMAKREIEARRMEHTITPLLKRATTQDVQAARAIVKKALAQSSRLNHARVAAPLHNRYRLMPGTVAGGKVSTSDSNKVKLPLLVITDEIAAAAALVAEADAVSNFQNITKRAAAATGTYWMQSLARKGTVPWGNDPNYVVFRNVLDYGAVGDGVTDDTKAFKRAMTNGTRCGEACNGSTTKNAIVYIPPGNYLISSTIPLPFGTQVIGDANNRPTLIATASFIGLGVLSTDEYTGAPGKGEDGGDPEYYINTANFYRQIRNIVIDIRKITPATLVTCLHYQVAQATSLQNVELIALAGSTQIGLYAENGSGGQISDVTFTGGGIGLKGGNQQFTAQRLTFRDCTTGIQVIWDWGWVWKSITMTNVKIGFLLVGDGGVGNIGSVAVMDSSFTNVGTAVIINPLTNATGKGSTGVSLENIALSGVSVAVADTTGKTLLTGSASSATIDQWVAGPVYEGSTTTRTFSTGGKVGNFRRHSTLLDAKGAYFERPKPQYEDQGIGSFLHVKDYGATGDGRTDDTAAFQKALYASVGKILFIDAGSYILTSTVTIPSGSKIVGETWSQLVASGSYFADASNPKVLIKVGNAGNIGNVEIQDILFTTRGATAGLVVLEWNIQADKLGSAALWDCHVRIGGATGTQLTPAECPPVISGTNAGCAAASLMMHLTPSASGYFENMWLWGADHMLDDPDLTSPSNKMVQTSIYVARGFLIESTKPTWLYGTASEHAVFYQYNFHSAANIFAGLLQTESPYFQPTPPPPAPFAANVGVFPGDPDYSCTGGEFSGCDESWSVVMTGSRNIFIAAAGLYSWFSTYAQTCIDSQLCQKALVLLNNNFANVRIQNLVTIGAKYMAVMDGKGIPAKDNLNVDVHPFWSQITLLDVGINGSTQFNELTWIDPKLWQMEQPAFTCSPPCHVKIPPWTGATSTVNYPLITVTSGAWTSTITKPPITITEWVFDVVILTDGNKKRAADGFWPVPATTPYFPAIVYQGPDGKQTTTSATEPFPKPPQSIGPNAPAPPSGSWPKRFIQPNYGSLENLLTVECDYLDFNTVCQKQPWFMRNYTGGPLGNGGDPKDEENTKDSRVKCFLSESVTIQPPTSPQTSTSSSSTTSTTSAIPLPSPLEIGDSTNNEVACFKSGRKTENVRMVSARKDFCNAIKSDDMGPGYYLSKDFYFSADGGPRDIMITVSLQVADKCHFVYNYNLCMHYFSVLADSCDCSGLNGKKGGLLKNSCYTMMVDPKNNPDGKQGGW</sequence>
<reference evidence="3 4" key="1">
    <citation type="journal article" date="2024" name="Commun. Biol.">
        <title>Comparative genomic analysis of thermophilic fungi reveals convergent evolutionary adaptations and gene losses.</title>
        <authorList>
            <person name="Steindorff A.S."/>
            <person name="Aguilar-Pontes M.V."/>
            <person name="Robinson A.J."/>
            <person name="Andreopoulos B."/>
            <person name="LaButti K."/>
            <person name="Kuo A."/>
            <person name="Mondo S."/>
            <person name="Riley R."/>
            <person name="Otillar R."/>
            <person name="Haridas S."/>
            <person name="Lipzen A."/>
            <person name="Grimwood J."/>
            <person name="Schmutz J."/>
            <person name="Clum A."/>
            <person name="Reid I.D."/>
            <person name="Moisan M.C."/>
            <person name="Butler G."/>
            <person name="Nguyen T.T.M."/>
            <person name="Dewar K."/>
            <person name="Conant G."/>
            <person name="Drula E."/>
            <person name="Henrissat B."/>
            <person name="Hansel C."/>
            <person name="Singer S."/>
            <person name="Hutchinson M.I."/>
            <person name="de Vries R.P."/>
            <person name="Natvig D.O."/>
            <person name="Powell A.J."/>
            <person name="Tsang A."/>
            <person name="Grigoriev I.V."/>
        </authorList>
    </citation>
    <scope>NUCLEOTIDE SEQUENCE [LARGE SCALE GENOMIC DNA]</scope>
    <source>
        <strain evidence="3 4">CBS 494.80</strain>
    </source>
</reference>
<dbReference type="Gene3D" id="2.160.20.10">
    <property type="entry name" value="Single-stranded right-handed beta-helix, Pectin lyase-like"/>
    <property type="match status" value="2"/>
</dbReference>
<evidence type="ECO:0000313" key="4">
    <source>
        <dbReference type="Proteomes" id="UP001595075"/>
    </source>
</evidence>
<feature type="region of interest" description="Disordered" evidence="1">
    <location>
        <begin position="1179"/>
        <end position="1213"/>
    </location>
</feature>
<evidence type="ECO:0000256" key="1">
    <source>
        <dbReference type="SAM" id="MobiDB-lite"/>
    </source>
</evidence>